<dbReference type="InterPro" id="IPR039323">
    <property type="entry name" value="ANKRD_45/46/60"/>
</dbReference>
<dbReference type="PANTHER" id="PTHR22677">
    <property type="entry name" value="ANKYRIN REPEAT DOMAIN-CONTAINING PROTEIN 60"/>
    <property type="match status" value="1"/>
</dbReference>
<evidence type="ECO:0000313" key="2">
    <source>
        <dbReference type="EMBL" id="CAE0581535.1"/>
    </source>
</evidence>
<accession>A0A7S3TE67</accession>
<dbReference type="EMBL" id="HBIQ01078758">
    <property type="protein sequence ID" value="CAE0581535.1"/>
    <property type="molecule type" value="Transcribed_RNA"/>
</dbReference>
<protein>
    <recommendedName>
        <fullName evidence="3">Ankyrin repeat protein</fullName>
    </recommendedName>
</protein>
<feature type="repeat" description="ANK" evidence="1">
    <location>
        <begin position="62"/>
        <end position="94"/>
    </location>
</feature>
<keyword evidence="1" id="KW-0040">ANK repeat</keyword>
<dbReference type="Gene3D" id="1.25.40.20">
    <property type="entry name" value="Ankyrin repeat-containing domain"/>
    <property type="match status" value="1"/>
</dbReference>
<dbReference type="InterPro" id="IPR002110">
    <property type="entry name" value="Ankyrin_rpt"/>
</dbReference>
<feature type="repeat" description="ANK" evidence="1">
    <location>
        <begin position="95"/>
        <end position="127"/>
    </location>
</feature>
<dbReference type="SMART" id="SM00248">
    <property type="entry name" value="ANK"/>
    <property type="match status" value="3"/>
</dbReference>
<dbReference type="PANTHER" id="PTHR22677:SF4">
    <property type="entry name" value="USHER SYNDROME TYPE-1G PROTEIN-LIKE PROTEIN"/>
    <property type="match status" value="1"/>
</dbReference>
<dbReference type="InterPro" id="IPR036770">
    <property type="entry name" value="Ankyrin_rpt-contain_sf"/>
</dbReference>
<sequence length="189" mass="19854">MGGERTTGSQLPSYVNTPVGRHLLYVTRPLLFHAARDGRTKDVHDLLLSGAALSELNRRDESGNTPLGMASRNGHLTIVRDLLVAGANPNVENAVGSTPILAASKHGHLDVVAALLTAGASPNRCNDDGQSPLIAAATYGHGAVVRLLCSQGADKNHRTPLRGGISLTAAEAAERRGYVQIAAWLNSRD</sequence>
<dbReference type="PROSITE" id="PS50297">
    <property type="entry name" value="ANK_REP_REGION"/>
    <property type="match status" value="3"/>
</dbReference>
<dbReference type="PROSITE" id="PS50088">
    <property type="entry name" value="ANK_REPEAT"/>
    <property type="match status" value="3"/>
</dbReference>
<dbReference type="Pfam" id="PF12796">
    <property type="entry name" value="Ank_2"/>
    <property type="match status" value="1"/>
</dbReference>
<evidence type="ECO:0008006" key="3">
    <source>
        <dbReference type="Google" id="ProtNLM"/>
    </source>
</evidence>
<gene>
    <name evidence="2" type="ORF">SACU0126_LOCUS25148</name>
</gene>
<dbReference type="PRINTS" id="PR01415">
    <property type="entry name" value="ANKYRIN"/>
</dbReference>
<proteinExistence type="predicted"/>
<reference evidence="2" key="1">
    <citation type="submission" date="2021-01" db="EMBL/GenBank/DDBJ databases">
        <authorList>
            <person name="Corre E."/>
            <person name="Pelletier E."/>
            <person name="Niang G."/>
            <person name="Scheremetjew M."/>
            <person name="Finn R."/>
            <person name="Kale V."/>
            <person name="Holt S."/>
            <person name="Cochrane G."/>
            <person name="Meng A."/>
            <person name="Brown T."/>
            <person name="Cohen L."/>
        </authorList>
    </citation>
    <scope>NUCLEOTIDE SEQUENCE</scope>
    <source>
        <strain evidence="2">SPMC142</strain>
    </source>
</reference>
<organism evidence="2">
    <name type="scientific">Strombidinopsis acuminata</name>
    <dbReference type="NCBI Taxonomy" id="141414"/>
    <lineage>
        <taxon>Eukaryota</taxon>
        <taxon>Sar</taxon>
        <taxon>Alveolata</taxon>
        <taxon>Ciliophora</taxon>
        <taxon>Intramacronucleata</taxon>
        <taxon>Spirotrichea</taxon>
        <taxon>Choreotrichia</taxon>
        <taxon>Choreotrichida</taxon>
        <taxon>Strombidinopsidae</taxon>
        <taxon>Strombidinopsis</taxon>
    </lineage>
</organism>
<name>A0A7S3TE67_9SPIT</name>
<dbReference type="AlphaFoldDB" id="A0A7S3TE67"/>
<dbReference type="SUPFAM" id="SSF48403">
    <property type="entry name" value="Ankyrin repeat"/>
    <property type="match status" value="1"/>
</dbReference>
<feature type="repeat" description="ANK" evidence="1">
    <location>
        <begin position="128"/>
        <end position="160"/>
    </location>
</feature>
<evidence type="ECO:0000256" key="1">
    <source>
        <dbReference type="PROSITE-ProRule" id="PRU00023"/>
    </source>
</evidence>